<reference evidence="2 3" key="1">
    <citation type="submission" date="2019-07" db="EMBL/GenBank/DDBJ databases">
        <title>Whole genome shotgun sequence of Cellulomonas aerilata NBRC 106308.</title>
        <authorList>
            <person name="Hosoyama A."/>
            <person name="Uohara A."/>
            <person name="Ohji S."/>
            <person name="Ichikawa N."/>
        </authorList>
    </citation>
    <scope>NUCLEOTIDE SEQUENCE [LARGE SCALE GENOMIC DNA]</scope>
    <source>
        <strain evidence="2 3">NBRC 106308</strain>
    </source>
</reference>
<dbReference type="CDD" id="cd00090">
    <property type="entry name" value="HTH_ARSR"/>
    <property type="match status" value="1"/>
</dbReference>
<dbReference type="Pfam" id="PF12802">
    <property type="entry name" value="MarR_2"/>
    <property type="match status" value="1"/>
</dbReference>
<dbReference type="InterPro" id="IPR039422">
    <property type="entry name" value="MarR/SlyA-like"/>
</dbReference>
<evidence type="ECO:0000313" key="3">
    <source>
        <dbReference type="Proteomes" id="UP000321181"/>
    </source>
</evidence>
<proteinExistence type="predicted"/>
<organism evidence="2 3">
    <name type="scientific">Cellulomonas aerilata</name>
    <dbReference type="NCBI Taxonomy" id="515326"/>
    <lineage>
        <taxon>Bacteria</taxon>
        <taxon>Bacillati</taxon>
        <taxon>Actinomycetota</taxon>
        <taxon>Actinomycetes</taxon>
        <taxon>Micrococcales</taxon>
        <taxon>Cellulomonadaceae</taxon>
        <taxon>Cellulomonas</taxon>
    </lineage>
</organism>
<sequence>MAHLAVDAWESLLLAQVTLMKEFAEDFRGAPVSMQEYDVLYTLTGCPGGRTRLRDLSERVRLSQPGLSRLVERMEADGLVVRERDPQDGRGTLVGLTDRGRDAQRAVGRTHAGSIVARMTGALTAPEQAELARLCTKLRAPGTPTA</sequence>
<gene>
    <name evidence="2" type="ORF">CAE01nite_01400</name>
</gene>
<evidence type="ECO:0000259" key="1">
    <source>
        <dbReference type="PROSITE" id="PS50995"/>
    </source>
</evidence>
<dbReference type="Proteomes" id="UP000321181">
    <property type="component" value="Unassembled WGS sequence"/>
</dbReference>
<keyword evidence="3" id="KW-1185">Reference proteome</keyword>
<dbReference type="PANTHER" id="PTHR33164">
    <property type="entry name" value="TRANSCRIPTIONAL REGULATOR, MARR FAMILY"/>
    <property type="match status" value="1"/>
</dbReference>
<dbReference type="OrthoDB" id="3178168at2"/>
<protein>
    <recommendedName>
        <fullName evidence="1">HTH marR-type domain-containing protein</fullName>
    </recommendedName>
</protein>
<dbReference type="InterPro" id="IPR000835">
    <property type="entry name" value="HTH_MarR-typ"/>
</dbReference>
<dbReference type="RefSeq" id="WP_146898533.1">
    <property type="nucleotide sequence ID" value="NZ_BAAARM010000001.1"/>
</dbReference>
<name>A0A512D7K1_9CELL</name>
<dbReference type="PANTHER" id="PTHR33164:SF43">
    <property type="entry name" value="HTH-TYPE TRANSCRIPTIONAL REPRESSOR YETL"/>
    <property type="match status" value="1"/>
</dbReference>
<dbReference type="Gene3D" id="1.10.10.10">
    <property type="entry name" value="Winged helix-like DNA-binding domain superfamily/Winged helix DNA-binding domain"/>
    <property type="match status" value="1"/>
</dbReference>
<dbReference type="InterPro" id="IPR011991">
    <property type="entry name" value="ArsR-like_HTH"/>
</dbReference>
<evidence type="ECO:0000313" key="2">
    <source>
        <dbReference type="EMBL" id="GEO32415.1"/>
    </source>
</evidence>
<dbReference type="GO" id="GO:0006950">
    <property type="term" value="P:response to stress"/>
    <property type="evidence" value="ECO:0007669"/>
    <property type="project" value="TreeGrafter"/>
</dbReference>
<dbReference type="EMBL" id="BJYY01000001">
    <property type="protein sequence ID" value="GEO32415.1"/>
    <property type="molecule type" value="Genomic_DNA"/>
</dbReference>
<dbReference type="SUPFAM" id="SSF46785">
    <property type="entry name" value="Winged helix' DNA-binding domain"/>
    <property type="match status" value="1"/>
</dbReference>
<dbReference type="GO" id="GO:0003700">
    <property type="term" value="F:DNA-binding transcription factor activity"/>
    <property type="evidence" value="ECO:0007669"/>
    <property type="project" value="InterPro"/>
</dbReference>
<dbReference type="InterPro" id="IPR036390">
    <property type="entry name" value="WH_DNA-bd_sf"/>
</dbReference>
<dbReference type="PRINTS" id="PR00598">
    <property type="entry name" value="HTHMARR"/>
</dbReference>
<dbReference type="SMART" id="SM00347">
    <property type="entry name" value="HTH_MARR"/>
    <property type="match status" value="1"/>
</dbReference>
<feature type="domain" description="HTH marR-type" evidence="1">
    <location>
        <begin position="1"/>
        <end position="140"/>
    </location>
</feature>
<dbReference type="PROSITE" id="PS50995">
    <property type="entry name" value="HTH_MARR_2"/>
    <property type="match status" value="1"/>
</dbReference>
<accession>A0A512D7K1</accession>
<dbReference type="AlphaFoldDB" id="A0A512D7K1"/>
<comment type="caution">
    <text evidence="2">The sequence shown here is derived from an EMBL/GenBank/DDBJ whole genome shotgun (WGS) entry which is preliminary data.</text>
</comment>
<dbReference type="InterPro" id="IPR036388">
    <property type="entry name" value="WH-like_DNA-bd_sf"/>
</dbReference>